<gene>
    <name evidence="1" type="ORF">E4L98_00290</name>
</gene>
<dbReference type="EMBL" id="SPVG01000005">
    <property type="protein sequence ID" value="TFW31369.1"/>
    <property type="molecule type" value="Genomic_DNA"/>
</dbReference>
<dbReference type="RefSeq" id="WP_135199563.1">
    <property type="nucleotide sequence ID" value="NZ_SPVG01000005.1"/>
</dbReference>
<evidence type="ECO:0000313" key="1">
    <source>
        <dbReference type="EMBL" id="TFW31369.1"/>
    </source>
</evidence>
<comment type="caution">
    <text evidence="1">The sequence shown here is derived from an EMBL/GenBank/DDBJ whole genome shotgun (WGS) entry which is preliminary data.</text>
</comment>
<dbReference type="AlphaFoldDB" id="A0A4Y9SY54"/>
<organism evidence="1 2">
    <name type="scientific">Duganella callida</name>
    <dbReference type="NCBI Taxonomy" id="2561932"/>
    <lineage>
        <taxon>Bacteria</taxon>
        <taxon>Pseudomonadati</taxon>
        <taxon>Pseudomonadota</taxon>
        <taxon>Betaproteobacteria</taxon>
        <taxon>Burkholderiales</taxon>
        <taxon>Oxalobacteraceae</taxon>
        <taxon>Telluria group</taxon>
        <taxon>Duganella</taxon>
    </lineage>
</organism>
<protein>
    <submittedName>
        <fullName evidence="1">Uncharacterized protein</fullName>
    </submittedName>
</protein>
<proteinExistence type="predicted"/>
<accession>A0A4Y9SY54</accession>
<reference evidence="1 2" key="1">
    <citation type="submission" date="2019-03" db="EMBL/GenBank/DDBJ databases">
        <title>Draft Genome Sequence of Duganella callidus sp. nov., a Novel Duganella Species Isolated from Cultivated Soil.</title>
        <authorList>
            <person name="Raths R."/>
            <person name="Peta V."/>
            <person name="Bucking H."/>
        </authorList>
    </citation>
    <scope>NUCLEOTIDE SEQUENCE [LARGE SCALE GENOMIC DNA]</scope>
    <source>
        <strain evidence="1 2">DN04</strain>
    </source>
</reference>
<name>A0A4Y9SY54_9BURK</name>
<dbReference type="Proteomes" id="UP000297729">
    <property type="component" value="Unassembled WGS sequence"/>
</dbReference>
<keyword evidence="2" id="KW-1185">Reference proteome</keyword>
<evidence type="ECO:0000313" key="2">
    <source>
        <dbReference type="Proteomes" id="UP000297729"/>
    </source>
</evidence>
<sequence>MANYPDIDGKTPRRSPESLSALKNRVVPYLQEIWLTDYKRRTPRHEIVAINLEGYSYLFDVAASHLIAAWTISNGPVAHERDRGRMRGHPLTAEPGYHRGHVIPHQLGGLCDINLVDQRGTLNIGDFRRLEKLAVATPGALYFTYWQYTSMRGDIPVAVDQGLLVPGQPADIVTHAN</sequence>
<dbReference type="OrthoDB" id="3078547at2"/>